<dbReference type="GO" id="GO:0009307">
    <property type="term" value="P:DNA restriction-modification system"/>
    <property type="evidence" value="ECO:0007669"/>
    <property type="project" value="InterPro"/>
</dbReference>
<name>A0AAJ1YAK5_SERFO</name>
<evidence type="ECO:0000313" key="7">
    <source>
        <dbReference type="Proteomes" id="UP001224622"/>
    </source>
</evidence>
<dbReference type="Proteomes" id="UP001224622">
    <property type="component" value="Unassembled WGS sequence"/>
</dbReference>
<dbReference type="GO" id="GO:0032259">
    <property type="term" value="P:methylation"/>
    <property type="evidence" value="ECO:0007669"/>
    <property type="project" value="UniProtKB-KW"/>
</dbReference>
<accession>A0AAJ1YAK5</accession>
<reference evidence="6" key="1">
    <citation type="submission" date="2023-08" db="EMBL/GenBank/DDBJ databases">
        <title>The Comparative Genomic Analysis of Yersiniaceae from Polar Regions.</title>
        <authorList>
            <person name="Goncharov A."/>
            <person name="Aslanov B."/>
            <person name="Kolodzhieva V."/>
            <person name="Azarov D."/>
            <person name="Mochov A."/>
            <person name="Lebedeva E."/>
        </authorList>
    </citation>
    <scope>NUCLEOTIDE SEQUENCE</scope>
    <source>
        <strain evidence="6">Vf</strain>
    </source>
</reference>
<dbReference type="EC" id="2.1.1.72" evidence="1"/>
<dbReference type="InterPro" id="IPR002052">
    <property type="entry name" value="DNA_methylase_N6_adenine_CS"/>
</dbReference>
<evidence type="ECO:0000256" key="2">
    <source>
        <dbReference type="ARBA" id="ARBA00022603"/>
    </source>
</evidence>
<keyword evidence="2 6" id="KW-0489">Methyltransferase</keyword>
<dbReference type="EMBL" id="JAVIGA010000009">
    <property type="protein sequence ID" value="MDQ9126915.1"/>
    <property type="molecule type" value="Genomic_DNA"/>
</dbReference>
<dbReference type="PROSITE" id="PS00092">
    <property type="entry name" value="N6_MTASE"/>
    <property type="match status" value="1"/>
</dbReference>
<dbReference type="GO" id="GO:0006298">
    <property type="term" value="P:mismatch repair"/>
    <property type="evidence" value="ECO:0007669"/>
    <property type="project" value="TreeGrafter"/>
</dbReference>
<dbReference type="InterPro" id="IPR012327">
    <property type="entry name" value="MeTrfase_D12"/>
</dbReference>
<sequence>MGYLGSKAASGAYQAIISQMPPHDTYIETHLGGGAVMLNKPPALRNIGIDIDPITVEGFNQGNPDFLDELEERLEIYHDDAVSMLQHFDFTRSGRTLIYADPPYLLETRTGRARYRHEYTVDDHHHLIAVLRTVPANVMISGYPSALYDELLPDWRNIEFQVMTRGGPRTEKLWMNYAQDAAYSATFAGTDYIDRQRIKRKAERWAGKYRKLPPGERLAIMAELLSIHADECD</sequence>
<evidence type="ECO:0000256" key="3">
    <source>
        <dbReference type="ARBA" id="ARBA00022679"/>
    </source>
</evidence>
<evidence type="ECO:0000256" key="4">
    <source>
        <dbReference type="ARBA" id="ARBA00022691"/>
    </source>
</evidence>
<evidence type="ECO:0000256" key="5">
    <source>
        <dbReference type="ARBA" id="ARBA00047942"/>
    </source>
</evidence>
<dbReference type="GO" id="GO:1904047">
    <property type="term" value="F:S-adenosyl-L-methionine binding"/>
    <property type="evidence" value="ECO:0007669"/>
    <property type="project" value="TreeGrafter"/>
</dbReference>
<dbReference type="Gene3D" id="3.40.50.150">
    <property type="entry name" value="Vaccinia Virus protein VP39"/>
    <property type="match status" value="1"/>
</dbReference>
<comment type="caution">
    <text evidence="6">The sequence shown here is derived from an EMBL/GenBank/DDBJ whole genome shotgun (WGS) entry which is preliminary data.</text>
</comment>
<protein>
    <recommendedName>
        <fullName evidence="1">site-specific DNA-methyltransferase (adenine-specific)</fullName>
        <ecNumber evidence="1">2.1.1.72</ecNumber>
    </recommendedName>
</protein>
<keyword evidence="3" id="KW-0808">Transferase</keyword>
<dbReference type="PANTHER" id="PTHR30481">
    <property type="entry name" value="DNA ADENINE METHYLASE"/>
    <property type="match status" value="1"/>
</dbReference>
<dbReference type="AlphaFoldDB" id="A0AAJ1YAK5"/>
<dbReference type="GO" id="GO:0043565">
    <property type="term" value="F:sequence-specific DNA binding"/>
    <property type="evidence" value="ECO:0007669"/>
    <property type="project" value="TreeGrafter"/>
</dbReference>
<organism evidence="6 7">
    <name type="scientific">Serratia fonticola</name>
    <dbReference type="NCBI Taxonomy" id="47917"/>
    <lineage>
        <taxon>Bacteria</taxon>
        <taxon>Pseudomonadati</taxon>
        <taxon>Pseudomonadota</taxon>
        <taxon>Gammaproteobacteria</taxon>
        <taxon>Enterobacterales</taxon>
        <taxon>Yersiniaceae</taxon>
        <taxon>Serratia</taxon>
    </lineage>
</organism>
<proteinExistence type="predicted"/>
<dbReference type="GO" id="GO:0009007">
    <property type="term" value="F:site-specific DNA-methyltransferase (adenine-specific) activity"/>
    <property type="evidence" value="ECO:0007669"/>
    <property type="project" value="UniProtKB-EC"/>
</dbReference>
<comment type="catalytic activity">
    <reaction evidence="5">
        <text>a 2'-deoxyadenosine in DNA + S-adenosyl-L-methionine = an N(6)-methyl-2'-deoxyadenosine in DNA + S-adenosyl-L-homocysteine + H(+)</text>
        <dbReference type="Rhea" id="RHEA:15197"/>
        <dbReference type="Rhea" id="RHEA-COMP:12418"/>
        <dbReference type="Rhea" id="RHEA-COMP:12419"/>
        <dbReference type="ChEBI" id="CHEBI:15378"/>
        <dbReference type="ChEBI" id="CHEBI:57856"/>
        <dbReference type="ChEBI" id="CHEBI:59789"/>
        <dbReference type="ChEBI" id="CHEBI:90615"/>
        <dbReference type="ChEBI" id="CHEBI:90616"/>
        <dbReference type="EC" id="2.1.1.72"/>
    </reaction>
</comment>
<evidence type="ECO:0000313" key="6">
    <source>
        <dbReference type="EMBL" id="MDQ9126915.1"/>
    </source>
</evidence>
<keyword evidence="4" id="KW-0949">S-adenosyl-L-methionine</keyword>
<dbReference type="SUPFAM" id="SSF53335">
    <property type="entry name" value="S-adenosyl-L-methionine-dependent methyltransferases"/>
    <property type="match status" value="1"/>
</dbReference>
<dbReference type="InterPro" id="IPR029063">
    <property type="entry name" value="SAM-dependent_MTases_sf"/>
</dbReference>
<dbReference type="RefSeq" id="WP_309047357.1">
    <property type="nucleotide sequence ID" value="NZ_JAVIGA010000009.1"/>
</dbReference>
<evidence type="ECO:0000256" key="1">
    <source>
        <dbReference type="ARBA" id="ARBA00011900"/>
    </source>
</evidence>
<gene>
    <name evidence="6" type="ORF">RDT67_10785</name>
</gene>